<dbReference type="PANTHER" id="PTHR12289:SF44">
    <property type="entry name" value="OUTER MEMBRANE PROTEIN (SAM35), PUTATIVE (AFU_ORTHOLOGUE AFUA_1G13180)-RELATED"/>
    <property type="match status" value="1"/>
</dbReference>
<organism evidence="4 5">
    <name type="scientific">Diplogelasinospora grovesii</name>
    <dbReference type="NCBI Taxonomy" id="303347"/>
    <lineage>
        <taxon>Eukaryota</taxon>
        <taxon>Fungi</taxon>
        <taxon>Dikarya</taxon>
        <taxon>Ascomycota</taxon>
        <taxon>Pezizomycotina</taxon>
        <taxon>Sordariomycetes</taxon>
        <taxon>Sordariomycetidae</taxon>
        <taxon>Sordariales</taxon>
        <taxon>Diplogelasinosporaceae</taxon>
        <taxon>Diplogelasinospora</taxon>
    </lineage>
</organism>
<keyword evidence="5" id="KW-1185">Reference proteome</keyword>
<evidence type="ECO:0000259" key="3">
    <source>
        <dbReference type="Pfam" id="PF17172"/>
    </source>
</evidence>
<name>A0AAN6NHX5_9PEZI</name>
<dbReference type="InterPro" id="IPR012336">
    <property type="entry name" value="Thioredoxin-like_fold"/>
</dbReference>
<dbReference type="Pfam" id="PF17172">
    <property type="entry name" value="GST_N_4"/>
    <property type="match status" value="1"/>
</dbReference>
<comment type="caution">
    <text evidence="4">The sequence shown here is derived from an EMBL/GenBank/DDBJ whole genome shotgun (WGS) entry which is preliminary data.</text>
</comment>
<dbReference type="PANTHER" id="PTHR12289">
    <property type="entry name" value="METAXIN RELATED"/>
    <property type="match status" value="1"/>
</dbReference>
<dbReference type="Pfam" id="PF17171">
    <property type="entry name" value="GST_C_6"/>
    <property type="match status" value="1"/>
</dbReference>
<dbReference type="InterPro" id="IPR033468">
    <property type="entry name" value="Metaxin_GST"/>
</dbReference>
<dbReference type="AlphaFoldDB" id="A0AAN6NHX5"/>
<dbReference type="GO" id="GO:0001401">
    <property type="term" value="C:SAM complex"/>
    <property type="evidence" value="ECO:0007669"/>
    <property type="project" value="TreeGrafter"/>
</dbReference>
<proteinExistence type="predicted"/>
<evidence type="ECO:0000259" key="2">
    <source>
        <dbReference type="Pfam" id="PF17171"/>
    </source>
</evidence>
<feature type="region of interest" description="Disordered" evidence="1">
    <location>
        <begin position="103"/>
        <end position="146"/>
    </location>
</feature>
<reference evidence="5" key="1">
    <citation type="journal article" date="2023" name="Mol. Phylogenet. Evol.">
        <title>Genome-scale phylogeny and comparative genomics of the fungal order Sordariales.</title>
        <authorList>
            <person name="Hensen N."/>
            <person name="Bonometti L."/>
            <person name="Westerberg I."/>
            <person name="Brannstrom I.O."/>
            <person name="Guillou S."/>
            <person name="Cros-Aarteil S."/>
            <person name="Calhoun S."/>
            <person name="Haridas S."/>
            <person name="Kuo A."/>
            <person name="Mondo S."/>
            <person name="Pangilinan J."/>
            <person name="Riley R."/>
            <person name="LaButti K."/>
            <person name="Andreopoulos B."/>
            <person name="Lipzen A."/>
            <person name="Chen C."/>
            <person name="Yan M."/>
            <person name="Daum C."/>
            <person name="Ng V."/>
            <person name="Clum A."/>
            <person name="Steindorff A."/>
            <person name="Ohm R.A."/>
            <person name="Martin F."/>
            <person name="Silar P."/>
            <person name="Natvig D.O."/>
            <person name="Lalanne C."/>
            <person name="Gautier V."/>
            <person name="Ament-Velasquez S.L."/>
            <person name="Kruys A."/>
            <person name="Hutchinson M.I."/>
            <person name="Powell A.J."/>
            <person name="Barry K."/>
            <person name="Miller A.N."/>
            <person name="Grigoriev I.V."/>
            <person name="Debuchy R."/>
            <person name="Gladieux P."/>
            <person name="Hiltunen Thoren M."/>
            <person name="Johannesson H."/>
        </authorList>
    </citation>
    <scope>NUCLEOTIDE SEQUENCE [LARGE SCALE GENOMIC DNA]</scope>
    <source>
        <strain evidence="5">CBS 340.73</strain>
    </source>
</reference>
<protein>
    <recommendedName>
        <fullName evidence="6">Mitochondrial outer membrane protein</fullName>
    </recommendedName>
</protein>
<sequence>MSGTKWMPVPRPLQSLFDRFPLVTYDANDLPARSPSHVHPLLQPHTSSPSNLPTLYVFISEDDAVKNAPSFNPGCLKWQTFLKLAGVEFHVLPSTNHASPTGALPFLLPSTATTPSTTTNPASTDPPSKPTPPTEPSPPNKPVPSSRLYTYALNYHTRQNPQQPQQLQPPASLFSDLPRKSEAYQSLLDLSIRNAWLYTLYLCPQKTHLLDALYVRPTSTSTWVQATTRHQLRRAAETEILKSTSTSSTAGVVNPKAVYREARLALEALAIQLGTSDSGWFFGAEQPTLFDASVFAYTYLMLKYLGGDEGDREGSLGAMVRNAGKGELAAHCRRLTEMLWPELSSELSQ</sequence>
<evidence type="ECO:0000313" key="4">
    <source>
        <dbReference type="EMBL" id="KAK3945855.1"/>
    </source>
</evidence>
<dbReference type="GO" id="GO:0007005">
    <property type="term" value="P:mitochondrion organization"/>
    <property type="evidence" value="ECO:0007669"/>
    <property type="project" value="TreeGrafter"/>
</dbReference>
<feature type="domain" description="Thioredoxin-like fold" evidence="3">
    <location>
        <begin position="73"/>
        <end position="112"/>
    </location>
</feature>
<dbReference type="CDD" id="cd03193">
    <property type="entry name" value="GST_C_Metaxin"/>
    <property type="match status" value="1"/>
</dbReference>
<feature type="compositionally biased region" description="Low complexity" evidence="1">
    <location>
        <begin position="103"/>
        <end position="126"/>
    </location>
</feature>
<evidence type="ECO:0000256" key="1">
    <source>
        <dbReference type="SAM" id="MobiDB-lite"/>
    </source>
</evidence>
<evidence type="ECO:0008006" key="6">
    <source>
        <dbReference type="Google" id="ProtNLM"/>
    </source>
</evidence>
<accession>A0AAN6NHX5</accession>
<evidence type="ECO:0000313" key="5">
    <source>
        <dbReference type="Proteomes" id="UP001303473"/>
    </source>
</evidence>
<gene>
    <name evidence="4" type="ORF">QBC46DRAFT_276645</name>
</gene>
<feature type="compositionally biased region" description="Pro residues" evidence="1">
    <location>
        <begin position="127"/>
        <end position="142"/>
    </location>
</feature>
<dbReference type="EMBL" id="MU853753">
    <property type="protein sequence ID" value="KAK3945855.1"/>
    <property type="molecule type" value="Genomic_DNA"/>
</dbReference>
<dbReference type="Proteomes" id="UP001303473">
    <property type="component" value="Unassembled WGS sequence"/>
</dbReference>
<dbReference type="InterPro" id="IPR050931">
    <property type="entry name" value="Mito_Protein_Transport_Metaxin"/>
</dbReference>
<feature type="domain" description="Metaxin glutathione S-transferase" evidence="2">
    <location>
        <begin position="263"/>
        <end position="334"/>
    </location>
</feature>